<proteinExistence type="predicted"/>
<accession>A0A2C9KHW6</accession>
<dbReference type="OrthoDB" id="5373426at2759"/>
<sequence length="155" mass="17810">MQARIHCEEMFFVTEVGQVLNAMKTLTGKNNSWFLVGFGAHDSYNPDLVQKTLIEPLLLEAGKSTWPKLVWYEPQAAGYLKTQKAPDQLNPRRIIFNAKINALMEKHNVPIIKFYNMTSQVLSYDGSHYGKGVNDVKAHILLNYILEERSRLRSR</sequence>
<dbReference type="VEuPathDB" id="VectorBase:BGLAX_043350"/>
<evidence type="ECO:0000313" key="1">
    <source>
        <dbReference type="EnsemblMetazoa" id="BGLB019873-PA"/>
    </source>
</evidence>
<dbReference type="STRING" id="6526.A0A2C9KHW6"/>
<gene>
    <name evidence="1" type="primary">106076157</name>
</gene>
<dbReference type="SUPFAM" id="SSF52266">
    <property type="entry name" value="SGNH hydrolase"/>
    <property type="match status" value="1"/>
</dbReference>
<dbReference type="AlphaFoldDB" id="A0A2C9KHW6"/>
<dbReference type="Proteomes" id="UP000076420">
    <property type="component" value="Unassembled WGS sequence"/>
</dbReference>
<name>A0A2C9KHW6_BIOGL</name>
<reference evidence="1" key="1">
    <citation type="submission" date="2020-05" db="UniProtKB">
        <authorList>
            <consortium name="EnsemblMetazoa"/>
        </authorList>
    </citation>
    <scope>IDENTIFICATION</scope>
    <source>
        <strain evidence="1">BB02</strain>
    </source>
</reference>
<dbReference type="EnsemblMetazoa" id="BGLB019873-RA">
    <property type="protein sequence ID" value="BGLB019873-PA"/>
    <property type="gene ID" value="BGLB019873"/>
</dbReference>
<evidence type="ECO:0000313" key="2">
    <source>
        <dbReference type="Proteomes" id="UP000076420"/>
    </source>
</evidence>
<dbReference type="KEGG" id="bgt:106076157"/>
<organism evidence="1 2">
    <name type="scientific">Biomphalaria glabrata</name>
    <name type="common">Bloodfluke planorb</name>
    <name type="synonym">Freshwater snail</name>
    <dbReference type="NCBI Taxonomy" id="6526"/>
    <lineage>
        <taxon>Eukaryota</taxon>
        <taxon>Metazoa</taxon>
        <taxon>Spiralia</taxon>
        <taxon>Lophotrochozoa</taxon>
        <taxon>Mollusca</taxon>
        <taxon>Gastropoda</taxon>
        <taxon>Heterobranchia</taxon>
        <taxon>Euthyneura</taxon>
        <taxon>Panpulmonata</taxon>
        <taxon>Hygrophila</taxon>
        <taxon>Lymnaeoidea</taxon>
        <taxon>Planorbidae</taxon>
        <taxon>Biomphalaria</taxon>
    </lineage>
</organism>
<protein>
    <submittedName>
        <fullName evidence="1">Uncharacterized protein</fullName>
    </submittedName>
</protein>
<dbReference type="VEuPathDB" id="VectorBase:BGLB019873"/>